<gene>
    <name evidence="2" type="ORF">ACED38_01335</name>
</gene>
<dbReference type="EMBL" id="JBGOOT010000001">
    <property type="protein sequence ID" value="MEZ8193517.1"/>
    <property type="molecule type" value="Genomic_DNA"/>
</dbReference>
<feature type="signal peptide" evidence="1">
    <location>
        <begin position="1"/>
        <end position="18"/>
    </location>
</feature>
<name>A0ABV4M2X3_9VIBR</name>
<dbReference type="Proteomes" id="UP001569153">
    <property type="component" value="Unassembled WGS sequence"/>
</dbReference>
<comment type="caution">
    <text evidence="2">The sequence shown here is derived from an EMBL/GenBank/DDBJ whole genome shotgun (WGS) entry which is preliminary data.</text>
</comment>
<organism evidence="2 3">
    <name type="scientific">Vibrio cortegadensis</name>
    <dbReference type="NCBI Taxonomy" id="1328770"/>
    <lineage>
        <taxon>Bacteria</taxon>
        <taxon>Pseudomonadati</taxon>
        <taxon>Pseudomonadota</taxon>
        <taxon>Gammaproteobacteria</taxon>
        <taxon>Vibrionales</taxon>
        <taxon>Vibrionaceae</taxon>
        <taxon>Vibrio</taxon>
    </lineage>
</organism>
<protein>
    <submittedName>
        <fullName evidence="2">YggN family protein</fullName>
    </submittedName>
</protein>
<proteinExistence type="predicted"/>
<reference evidence="2 3" key="1">
    <citation type="submission" date="2024-06" db="EMBL/GenBank/DDBJ databases">
        <authorList>
            <person name="Steensen K."/>
            <person name="Seneca J."/>
            <person name="Bartlau N."/>
            <person name="Yu A.X."/>
            <person name="Polz M.F."/>
        </authorList>
    </citation>
    <scope>NUCLEOTIDE SEQUENCE [LARGE SCALE GENOMIC DNA]</scope>
    <source>
        <strain evidence="2 3">FF146</strain>
    </source>
</reference>
<keyword evidence="1" id="KW-0732">Signal</keyword>
<dbReference type="RefSeq" id="WP_113799058.1">
    <property type="nucleotide sequence ID" value="NZ_AP025472.1"/>
</dbReference>
<sequence>MKSVIGVMALTLSSSVYAVQCNVDIENEVHLNGSDLEIYKDGTPKVLINDDNHLYIHGEKIQLDDKQQQAIEEYREKMNAYLPRAKDIANDGLNLANDIIDDVSVSFDNSESFNKVKTALEAFFADVEARYYQGDEFVLQKDAFDSFIQNWQKDFDKAQEVFNSEFFTSAFDAMSEKMKQDGGINFTELANKMAELKEKLAAKVTEQSKVIEKEAQIYCESLDEVAEQEQELHEKIPELKNYQVFTI</sequence>
<dbReference type="Pfam" id="PF11101">
    <property type="entry name" value="DUF2884"/>
    <property type="match status" value="1"/>
</dbReference>
<keyword evidence="3" id="KW-1185">Reference proteome</keyword>
<accession>A0ABV4M2X3</accession>
<dbReference type="InterPro" id="IPR021307">
    <property type="entry name" value="DUF2884"/>
</dbReference>
<evidence type="ECO:0000313" key="2">
    <source>
        <dbReference type="EMBL" id="MEZ8193517.1"/>
    </source>
</evidence>
<evidence type="ECO:0000256" key="1">
    <source>
        <dbReference type="SAM" id="SignalP"/>
    </source>
</evidence>
<feature type="chain" id="PRO_5047537657" evidence="1">
    <location>
        <begin position="19"/>
        <end position="247"/>
    </location>
</feature>
<evidence type="ECO:0000313" key="3">
    <source>
        <dbReference type="Proteomes" id="UP001569153"/>
    </source>
</evidence>